<dbReference type="InterPro" id="IPR002575">
    <property type="entry name" value="Aminoglycoside_PTrfase"/>
</dbReference>
<dbReference type="PANTHER" id="PTHR21064:SF6">
    <property type="entry name" value="AMINOGLYCOSIDE PHOSPHOTRANSFERASE DOMAIN-CONTAINING PROTEIN"/>
    <property type="match status" value="1"/>
</dbReference>
<feature type="domain" description="Aminoglycoside phosphotransferase" evidence="2">
    <location>
        <begin position="27"/>
        <end position="247"/>
    </location>
</feature>
<organism evidence="3 4">
    <name type="scientific">Clostridium gelidum</name>
    <dbReference type="NCBI Taxonomy" id="704125"/>
    <lineage>
        <taxon>Bacteria</taxon>
        <taxon>Bacillati</taxon>
        <taxon>Bacillota</taxon>
        <taxon>Clostridia</taxon>
        <taxon>Eubacteriales</taxon>
        <taxon>Clostridiaceae</taxon>
        <taxon>Clostridium</taxon>
    </lineage>
</organism>
<evidence type="ECO:0000259" key="2">
    <source>
        <dbReference type="Pfam" id="PF01636"/>
    </source>
</evidence>
<evidence type="ECO:0000313" key="4">
    <source>
        <dbReference type="Proteomes" id="UP000824633"/>
    </source>
</evidence>
<dbReference type="Pfam" id="PF01636">
    <property type="entry name" value="APH"/>
    <property type="match status" value="1"/>
</dbReference>
<keyword evidence="4" id="KW-1185">Reference proteome</keyword>
<accession>A0ABM7TI57</accession>
<proteinExistence type="inferred from homology"/>
<evidence type="ECO:0000313" key="3">
    <source>
        <dbReference type="EMBL" id="BCZ48144.1"/>
    </source>
</evidence>
<dbReference type="InterPro" id="IPR050249">
    <property type="entry name" value="Pseudomonas-type_ThrB"/>
</dbReference>
<dbReference type="RefSeq" id="WP_224034429.1">
    <property type="nucleotide sequence ID" value="NZ_AP024849.1"/>
</dbReference>
<dbReference type="Gene3D" id="3.30.200.20">
    <property type="entry name" value="Phosphorylase Kinase, domain 1"/>
    <property type="match status" value="1"/>
</dbReference>
<dbReference type="SUPFAM" id="SSF56112">
    <property type="entry name" value="Protein kinase-like (PK-like)"/>
    <property type="match status" value="1"/>
</dbReference>
<dbReference type="Proteomes" id="UP000824633">
    <property type="component" value="Chromosome"/>
</dbReference>
<reference evidence="4" key="1">
    <citation type="submission" date="2021-07" db="EMBL/GenBank/DDBJ databases">
        <title>Complete genome sequencing of a Clostridium isolate.</title>
        <authorList>
            <person name="Ueki A."/>
            <person name="Tonouchi A."/>
        </authorList>
    </citation>
    <scope>NUCLEOTIDE SEQUENCE [LARGE SCALE GENOMIC DNA]</scope>
    <source>
        <strain evidence="4">C5S11</strain>
    </source>
</reference>
<dbReference type="InterPro" id="IPR011009">
    <property type="entry name" value="Kinase-like_dom_sf"/>
</dbReference>
<comment type="similarity">
    <text evidence="1">Belongs to the pseudomonas-type ThrB family.</text>
</comment>
<name>A0ABM7TI57_9CLOT</name>
<sequence>MDKENFIISEIREIIEKNYDIGIIKEINPILEGASSECFHIITEDREYLFKDIEMIFINHPDKEPLINNMLSENGIPVSEFYKTKNGEYLLEYSGHTFHLQSFIKGKILEVNTAPEWFMKESAEMLGKIHKVLEGFISLTSGIGKDFFNFITPEAAKASYEKSLDIALKQGEKQNVIDLEYRISLLDKIKNIKFEMDRFTYKNTHGDYFISQIICGQKCINAIIDFTSACVHPACFELIRSYSYADPECVHGKIDYHNLVKYIKDYMKYSNLGTYDIKMMAYLYYYQLAVCDYFSQYYESNNSNKNVLCHYAHWSTMLCRWFEENIDELTDKLEKEFC</sequence>
<protein>
    <recommendedName>
        <fullName evidence="2">Aminoglycoside phosphotransferase domain-containing protein</fullName>
    </recommendedName>
</protein>
<evidence type="ECO:0000256" key="1">
    <source>
        <dbReference type="ARBA" id="ARBA00038240"/>
    </source>
</evidence>
<gene>
    <name evidence="3" type="ORF">psyc5s11_42110</name>
</gene>
<dbReference type="EMBL" id="AP024849">
    <property type="protein sequence ID" value="BCZ48144.1"/>
    <property type="molecule type" value="Genomic_DNA"/>
</dbReference>
<dbReference type="PANTHER" id="PTHR21064">
    <property type="entry name" value="AMINOGLYCOSIDE PHOSPHOTRANSFERASE DOMAIN-CONTAINING PROTEIN-RELATED"/>
    <property type="match status" value="1"/>
</dbReference>